<dbReference type="KEGG" id="mka:MK0421"/>
<gene>
    <name evidence="3" type="ordered locus">MK0421</name>
</gene>
<dbReference type="PaxDb" id="190192-MK0421"/>
<dbReference type="RefSeq" id="WP_011018791.1">
    <property type="nucleotide sequence ID" value="NC_003551.1"/>
</dbReference>
<feature type="region of interest" description="Disordered" evidence="2">
    <location>
        <begin position="245"/>
        <end position="269"/>
    </location>
</feature>
<evidence type="ECO:0000256" key="2">
    <source>
        <dbReference type="SAM" id="MobiDB-lite"/>
    </source>
</evidence>
<dbReference type="PANTHER" id="PTHR35610:SF7">
    <property type="entry name" value="3-ISOPROPYLMALATE DEHYDRATASE"/>
    <property type="match status" value="1"/>
</dbReference>
<dbReference type="Gene3D" id="3.40.50.10900">
    <property type="entry name" value="PAC-like subunit"/>
    <property type="match status" value="1"/>
</dbReference>
<dbReference type="EMBL" id="AE009439">
    <property type="protein sequence ID" value="AAM01636.1"/>
    <property type="molecule type" value="Genomic_DNA"/>
</dbReference>
<keyword evidence="4" id="KW-1185">Reference proteome</keyword>
<evidence type="ECO:0000313" key="4">
    <source>
        <dbReference type="Proteomes" id="UP000001826"/>
    </source>
</evidence>
<dbReference type="SUPFAM" id="SSF159659">
    <property type="entry name" value="Cgl1923-like"/>
    <property type="match status" value="1"/>
</dbReference>
<evidence type="ECO:0000313" key="3">
    <source>
        <dbReference type="EMBL" id="AAM01636.1"/>
    </source>
</evidence>
<name>Q8TY84_METKA</name>
<evidence type="ECO:0000256" key="1">
    <source>
        <dbReference type="SAM" id="Coils"/>
    </source>
</evidence>
<dbReference type="AlphaFoldDB" id="Q8TY84"/>
<dbReference type="STRING" id="190192.MK0421"/>
<dbReference type="InterPro" id="IPR019151">
    <property type="entry name" value="Proteasome_assmbl_chaperone_2"/>
</dbReference>
<dbReference type="Proteomes" id="UP000001826">
    <property type="component" value="Chromosome"/>
</dbReference>
<reference evidence="3 4" key="1">
    <citation type="journal article" date="2002" name="Proc. Natl. Acad. Sci. U.S.A.">
        <title>The complete genome of hyperthermophile Methanopyrus kandleri AV19 and monophyly of archaeal methanogens.</title>
        <authorList>
            <person name="Slesarev A.I."/>
            <person name="Mezhevaya K.V."/>
            <person name="Makarova K.S."/>
            <person name="Polushin N.N."/>
            <person name="Shcherbinina O.V."/>
            <person name="Shakhova V.V."/>
            <person name="Belova G.I."/>
            <person name="Aravind L."/>
            <person name="Natale D.A."/>
            <person name="Rogozin I.B."/>
            <person name="Tatusov R.L."/>
            <person name="Wolf Y.I."/>
            <person name="Stetter K.O."/>
            <person name="Malykh A.G."/>
            <person name="Koonin E.V."/>
            <person name="Kozyavkin S.A."/>
        </authorList>
    </citation>
    <scope>NUCLEOTIDE SEQUENCE [LARGE SCALE GENOMIC DNA]</scope>
    <source>
        <strain evidence="4">AV19 / DSM 6324 / JCM 9639 / NBRC 100938</strain>
    </source>
</reference>
<protein>
    <submittedName>
        <fullName evidence="3">Uncharacterized enzyme of the ATP-grasp superfamily</fullName>
    </submittedName>
</protein>
<dbReference type="InParanoid" id="Q8TY84"/>
<dbReference type="InterPro" id="IPR038389">
    <property type="entry name" value="PSMG2_sf"/>
</dbReference>
<dbReference type="NCBIfam" id="TIGR00162">
    <property type="entry name" value="proteasome assembly chaperone family protein"/>
    <property type="match status" value="1"/>
</dbReference>
<feature type="compositionally biased region" description="Basic and acidic residues" evidence="2">
    <location>
        <begin position="257"/>
        <end position="269"/>
    </location>
</feature>
<organism evidence="3 4">
    <name type="scientific">Methanopyrus kandleri (strain AV19 / DSM 6324 / JCM 9639 / NBRC 100938)</name>
    <dbReference type="NCBI Taxonomy" id="190192"/>
    <lineage>
        <taxon>Archaea</taxon>
        <taxon>Methanobacteriati</taxon>
        <taxon>Methanobacteriota</taxon>
        <taxon>Methanomada group</taxon>
        <taxon>Methanopyri</taxon>
        <taxon>Methanopyrales</taxon>
        <taxon>Methanopyraceae</taxon>
        <taxon>Methanopyrus</taxon>
    </lineage>
</organism>
<dbReference type="PANTHER" id="PTHR35610">
    <property type="entry name" value="3-ISOPROPYLMALATE DEHYDRATASE-RELATED"/>
    <property type="match status" value="1"/>
</dbReference>
<dbReference type="PATRIC" id="fig|190192.8.peg.450"/>
<accession>Q8TY84</accession>
<sequence length="269" mass="29223">MDLLKLARGNTVIKFDFEPEVEEPVLVEGLPGIGHVGKLAAEAMIEDLGAEKFAELYSPYFPPHVSVNEDGIVEVMRNEFYVYESEGDEPDIIFLIGEAQAQGELGQHEVTIRILQTVKEFGTEMIFTLGGLGTGTVPTEPKVVGAATHKELIDLLKEHGIEVRSGDKGGNIVGASGLLLGFGKMMGMKGVCLMGVTPGHVIDPRAAMAVVEKLSTILGVEVEADSLKKRAERFEREFVAQLEEMPSALEEAQQEAEEGKPEEDLRYIG</sequence>
<feature type="coiled-coil region" evidence="1">
    <location>
        <begin position="217"/>
        <end position="244"/>
    </location>
</feature>
<dbReference type="HOGENOM" id="CLU_075000_1_0_2"/>
<proteinExistence type="predicted"/>
<dbReference type="EnsemblBacteria" id="AAM01636">
    <property type="protein sequence ID" value="AAM01636"/>
    <property type="gene ID" value="MK0421"/>
</dbReference>
<dbReference type="InterPro" id="IPR004426">
    <property type="entry name" value="MJ1210-like"/>
</dbReference>
<dbReference type="GeneID" id="1477724"/>
<keyword evidence="1" id="KW-0175">Coiled coil</keyword>
<dbReference type="Pfam" id="PF09754">
    <property type="entry name" value="PAC2"/>
    <property type="match status" value="1"/>
</dbReference>